<keyword evidence="2" id="KW-0378">Hydrolase</keyword>
<proteinExistence type="predicted"/>
<dbReference type="GO" id="GO:0016787">
    <property type="term" value="F:hydrolase activity"/>
    <property type="evidence" value="ECO:0007669"/>
    <property type="project" value="UniProtKB-KW"/>
</dbReference>
<evidence type="ECO:0000313" key="3">
    <source>
        <dbReference type="Proteomes" id="UP001224122"/>
    </source>
</evidence>
<evidence type="ECO:0000259" key="1">
    <source>
        <dbReference type="Pfam" id="PF12146"/>
    </source>
</evidence>
<dbReference type="InterPro" id="IPR022742">
    <property type="entry name" value="Hydrolase_4"/>
</dbReference>
<dbReference type="Proteomes" id="UP001224122">
    <property type="component" value="Unassembled WGS sequence"/>
</dbReference>
<dbReference type="Pfam" id="PF12146">
    <property type="entry name" value="Hydrolase_4"/>
    <property type="match status" value="1"/>
</dbReference>
<dbReference type="RefSeq" id="WP_307408512.1">
    <property type="nucleotide sequence ID" value="NZ_JAUSTW010000004.1"/>
</dbReference>
<protein>
    <submittedName>
        <fullName evidence="2">Alpha-beta hydrolase superfamily lysophospholipase</fullName>
    </submittedName>
</protein>
<organism evidence="2 3">
    <name type="scientific">Neobacillus ginsengisoli</name>
    <dbReference type="NCBI Taxonomy" id="904295"/>
    <lineage>
        <taxon>Bacteria</taxon>
        <taxon>Bacillati</taxon>
        <taxon>Bacillota</taxon>
        <taxon>Bacilli</taxon>
        <taxon>Bacillales</taxon>
        <taxon>Bacillaceae</taxon>
        <taxon>Neobacillus</taxon>
    </lineage>
</organism>
<feature type="domain" description="Serine aminopeptidase S33" evidence="1">
    <location>
        <begin position="10"/>
        <end position="242"/>
    </location>
</feature>
<name>A0ABT9XVC4_9BACI</name>
<dbReference type="EMBL" id="JAUSTW010000004">
    <property type="protein sequence ID" value="MDQ0199517.1"/>
    <property type="molecule type" value="Genomic_DNA"/>
</dbReference>
<accession>A0ABT9XVC4</accession>
<evidence type="ECO:0000313" key="2">
    <source>
        <dbReference type="EMBL" id="MDQ0199517.1"/>
    </source>
</evidence>
<keyword evidence="3" id="KW-1185">Reference proteome</keyword>
<dbReference type="InterPro" id="IPR051044">
    <property type="entry name" value="MAG_DAG_Lipase"/>
</dbReference>
<dbReference type="Gene3D" id="3.40.50.1820">
    <property type="entry name" value="alpha/beta hydrolase"/>
    <property type="match status" value="1"/>
</dbReference>
<dbReference type="SUPFAM" id="SSF53474">
    <property type="entry name" value="alpha/beta-Hydrolases"/>
    <property type="match status" value="1"/>
</dbReference>
<sequence>MFYRVFKPSEPRAVVILVHGHGDHSGGLQNISERLLEHDYLAYTFDLRGHGKSPGVRGHIRKWEEYRGDLHAFRELVCTLNPGQPLYILGHSLGGVICLDYSLFHGSGISGVVSISPAISYEVTPTEKILITLMSKVKPDYTINKPGNPELLTQDHEIIKKLDSDPLRHNTVTPGLGSGLMRAIQRIMNQSQSIQMPFLLQYGLADEITPPEKLREFFLSVGSQEKQKLEYETARHRPFDDLERAQFLDDLLNWLDTQTKKQA</sequence>
<dbReference type="InterPro" id="IPR029058">
    <property type="entry name" value="AB_hydrolase_fold"/>
</dbReference>
<gene>
    <name evidence="2" type="ORF">J2S10_002699</name>
</gene>
<comment type="caution">
    <text evidence="2">The sequence shown here is derived from an EMBL/GenBank/DDBJ whole genome shotgun (WGS) entry which is preliminary data.</text>
</comment>
<reference evidence="2 3" key="1">
    <citation type="submission" date="2023-07" db="EMBL/GenBank/DDBJ databases">
        <title>Genomic Encyclopedia of Type Strains, Phase IV (KMG-IV): sequencing the most valuable type-strain genomes for metagenomic binning, comparative biology and taxonomic classification.</title>
        <authorList>
            <person name="Goeker M."/>
        </authorList>
    </citation>
    <scope>NUCLEOTIDE SEQUENCE [LARGE SCALE GENOMIC DNA]</scope>
    <source>
        <strain evidence="2 3">DSM 27594</strain>
    </source>
</reference>
<dbReference type="PANTHER" id="PTHR11614">
    <property type="entry name" value="PHOSPHOLIPASE-RELATED"/>
    <property type="match status" value="1"/>
</dbReference>